<dbReference type="Pfam" id="PF20150">
    <property type="entry name" value="2EXR"/>
    <property type="match status" value="1"/>
</dbReference>
<feature type="domain" description="2EXR" evidence="1">
    <location>
        <begin position="4"/>
        <end position="86"/>
    </location>
</feature>
<proteinExistence type="predicted"/>
<sequence length="262" mass="30415">MSSFPQFPLLPTEIQLQIWYFALEVQDGHIVPIENLRYGRSRKFMPHVLYFVNCDARRTYLEFHKKNLARYSRMGIVIFDPRIDIVFMEGGWVHHVGLLFAQIRDGVESSIMKDVRNIAIGGFMEIKATHDGRRPRIFPNSMGNAIARVLPSLETFTYVLGFDSRYSKHRSRYMKGDEIINSEQGPPCSSRENSFETIVERTREVLQEYKRKENSNFKVPIVQAKFAIHGEAVPRTMVDFKIDLEATFRPLGLSSRESSFLE</sequence>
<protein>
    <recommendedName>
        <fullName evidence="1">2EXR domain-containing protein</fullName>
    </recommendedName>
</protein>
<gene>
    <name evidence="2" type="ORF">DSL72_002091</name>
</gene>
<keyword evidence="3" id="KW-1185">Reference proteome</keyword>
<dbReference type="Proteomes" id="UP000672032">
    <property type="component" value="Chromosome 3"/>
</dbReference>
<dbReference type="AlphaFoldDB" id="A0A8A3PBN9"/>
<dbReference type="OrthoDB" id="3473305at2759"/>
<evidence type="ECO:0000259" key="1">
    <source>
        <dbReference type="Pfam" id="PF20150"/>
    </source>
</evidence>
<dbReference type="InterPro" id="IPR045518">
    <property type="entry name" value="2EXR"/>
</dbReference>
<evidence type="ECO:0000313" key="2">
    <source>
        <dbReference type="EMBL" id="QSZ32513.1"/>
    </source>
</evidence>
<organism evidence="2 3">
    <name type="scientific">Monilinia vaccinii-corymbosi</name>
    <dbReference type="NCBI Taxonomy" id="61207"/>
    <lineage>
        <taxon>Eukaryota</taxon>
        <taxon>Fungi</taxon>
        <taxon>Dikarya</taxon>
        <taxon>Ascomycota</taxon>
        <taxon>Pezizomycotina</taxon>
        <taxon>Leotiomycetes</taxon>
        <taxon>Helotiales</taxon>
        <taxon>Sclerotiniaceae</taxon>
        <taxon>Monilinia</taxon>
    </lineage>
</organism>
<accession>A0A8A3PBN9</accession>
<dbReference type="EMBL" id="CP063407">
    <property type="protein sequence ID" value="QSZ32513.1"/>
    <property type="molecule type" value="Genomic_DNA"/>
</dbReference>
<reference evidence="2" key="1">
    <citation type="submission" date="2020-10" db="EMBL/GenBank/DDBJ databases">
        <title>Genome Sequence of Monilinia vaccinii-corymbosi Sheds Light on Mummy Berry Disease Infection of Blueberry and Mating Type.</title>
        <authorList>
            <person name="Yow A.G."/>
            <person name="Zhang Y."/>
            <person name="Bansal K."/>
            <person name="Eacker S.M."/>
            <person name="Sullivan S."/>
            <person name="Liachko I."/>
            <person name="Cubeta M.A."/>
            <person name="Rollins J.A."/>
            <person name="Ashrafi H."/>
        </authorList>
    </citation>
    <scope>NUCLEOTIDE SEQUENCE</scope>
    <source>
        <strain evidence="2">RL-1</strain>
    </source>
</reference>
<evidence type="ECO:0000313" key="3">
    <source>
        <dbReference type="Proteomes" id="UP000672032"/>
    </source>
</evidence>
<name>A0A8A3PBN9_9HELO</name>